<proteinExistence type="predicted"/>
<sequence>MSARLFPRIPAPPVTLEEIKRTGPVTPEGETVMQLANIDLGKLSVSKLNMRNGKAPPDVSDILPTVRARGVLVPLLVRPSGEGETFEIVAGRRRYFAARTVLEEGGEVEPLPCAIMEPGDDAAALEASLIENIARLDPGEVNQWETFAGLIRKGRTPEQIGQTFGLTLLYVRRILALGNLLPGIRALYAADKIDAATIRHLTLASRSQQKDWLALYDDPEQYAPTGQSLKAWLFGGQSIPTKVAIFDLDAYPGRIKADLFGEDGYFEDADTFWTMQNEAVAALRDRYLEDGWSAVEIMDTGEHFYSYDHEKTPKDKGGKVVISVSGRGDVTVHEGYLSGKEARRARAAAAKAEAQAQGLPPGAGKPETTGVMQDYIDLHRHAAVRTVLADHPAVAFRLLVAHAVSGSSLWTVRTADRRVRNEAMADSVETASAETVFDAKRRAVLALLGFDAEDESVARAQARETPVVELFARMVKLSDDEVFAVAAVIMGETLAVGGPLVEAVGAYLKVDMAEWWTPDDAFFGLLRDRAVANALLRDVGGKRIADANVAEKVKTQKTILRDFLAGSGGRAKVDGWTPKWMAFPPARYTDRIYAPVDRWGAVKTVMRRLPPPHALEPAPYAIAAE</sequence>
<dbReference type="SUPFAM" id="SSF110849">
    <property type="entry name" value="ParB/Sulfiredoxin"/>
    <property type="match status" value="1"/>
</dbReference>
<accession>A0A246K7Q3</accession>
<feature type="domain" description="ParB-like N-terminal" evidence="1">
    <location>
        <begin position="36"/>
        <end position="133"/>
    </location>
</feature>
<name>A0A246K7Q3_BREDI</name>
<dbReference type="EMBL" id="UAQM01000030">
    <property type="protein sequence ID" value="SPU46219.1"/>
    <property type="molecule type" value="Genomic_DNA"/>
</dbReference>
<dbReference type="InterPro" id="IPR003115">
    <property type="entry name" value="ParB_N"/>
</dbReference>
<dbReference type="SMART" id="SM00470">
    <property type="entry name" value="ParB"/>
    <property type="match status" value="1"/>
</dbReference>
<dbReference type="SUPFAM" id="SSF109709">
    <property type="entry name" value="KorB DNA-binding domain-like"/>
    <property type="match status" value="1"/>
</dbReference>
<dbReference type="GO" id="GO:0007059">
    <property type="term" value="P:chromosome segregation"/>
    <property type="evidence" value="ECO:0007669"/>
    <property type="project" value="TreeGrafter"/>
</dbReference>
<protein>
    <submittedName>
        <fullName evidence="2">Chromosome-partitioning protein parB</fullName>
    </submittedName>
</protein>
<evidence type="ECO:0000313" key="3">
    <source>
        <dbReference type="Proteomes" id="UP000250358"/>
    </source>
</evidence>
<evidence type="ECO:0000313" key="2">
    <source>
        <dbReference type="EMBL" id="SPU46219.1"/>
    </source>
</evidence>
<organism evidence="2 3">
    <name type="scientific">Brevundimonas diminuta</name>
    <name type="common">Pseudomonas diminuta</name>
    <dbReference type="NCBI Taxonomy" id="293"/>
    <lineage>
        <taxon>Bacteria</taxon>
        <taxon>Pseudomonadati</taxon>
        <taxon>Pseudomonadota</taxon>
        <taxon>Alphaproteobacteria</taxon>
        <taxon>Caulobacterales</taxon>
        <taxon>Caulobacteraceae</taxon>
        <taxon>Brevundimonas</taxon>
    </lineage>
</organism>
<dbReference type="Gene3D" id="1.10.10.2830">
    <property type="match status" value="1"/>
</dbReference>
<dbReference type="AlphaFoldDB" id="A0A246K7Q3"/>
<dbReference type="InterPro" id="IPR036086">
    <property type="entry name" value="ParB/Sulfiredoxin_sf"/>
</dbReference>
<dbReference type="Proteomes" id="UP000250358">
    <property type="component" value="Unassembled WGS sequence"/>
</dbReference>
<dbReference type="Gene3D" id="3.90.1530.30">
    <property type="match status" value="1"/>
</dbReference>
<dbReference type="GO" id="GO:0005694">
    <property type="term" value="C:chromosome"/>
    <property type="evidence" value="ECO:0007669"/>
    <property type="project" value="TreeGrafter"/>
</dbReference>
<reference evidence="2 3" key="1">
    <citation type="submission" date="2018-06" db="EMBL/GenBank/DDBJ databases">
        <authorList>
            <consortium name="Pathogen Informatics"/>
            <person name="Doyle S."/>
        </authorList>
    </citation>
    <scope>NUCLEOTIDE SEQUENCE [LARGE SCALE GENOMIC DNA]</scope>
    <source>
        <strain evidence="2 3">NCTC11165</strain>
    </source>
</reference>
<dbReference type="Pfam" id="PF02195">
    <property type="entry name" value="ParB_N"/>
    <property type="match status" value="1"/>
</dbReference>
<dbReference type="PANTHER" id="PTHR33375:SF7">
    <property type="entry name" value="CHROMOSOME 2-PARTITIONING PROTEIN PARB-RELATED"/>
    <property type="match status" value="1"/>
</dbReference>
<dbReference type="InterPro" id="IPR050336">
    <property type="entry name" value="Chromosome_partition/occlusion"/>
</dbReference>
<dbReference type="PANTHER" id="PTHR33375">
    <property type="entry name" value="CHROMOSOME-PARTITIONING PROTEIN PARB-RELATED"/>
    <property type="match status" value="1"/>
</dbReference>
<evidence type="ECO:0000259" key="1">
    <source>
        <dbReference type="SMART" id="SM00470"/>
    </source>
</evidence>
<gene>
    <name evidence="2" type="primary">parB_3</name>
    <name evidence="2" type="ORF">NCTC11165_02547</name>
</gene>